<protein>
    <submittedName>
        <fullName evidence="2">Mab-21 domain-containing protein</fullName>
    </submittedName>
</protein>
<reference evidence="2" key="1">
    <citation type="submission" date="2016-11" db="UniProtKB">
        <authorList>
            <consortium name="WormBaseParasite"/>
        </authorList>
    </citation>
    <scope>IDENTIFICATION</scope>
</reference>
<evidence type="ECO:0000313" key="1">
    <source>
        <dbReference type="Proteomes" id="UP000095280"/>
    </source>
</evidence>
<keyword evidence="1" id="KW-1185">Reference proteome</keyword>
<sequence>TEFTAEYVWCHLKSVDSAWRFCFEFDQLPKFNFLTKSLADSYPTQVKDICENYFYLDFDRLLLALRLELELKFEQRGSLSDRELSLRLNSALTLSGFVESRAALQSAAADVLQEILRERQEAMKKYTCMDYEATCTFLVGSHSDGWGNNLTAINGRTDLDSDMDVVSLIPNKMFHLKSVCQCDGDPDPYELMNGHIQYFGF</sequence>
<dbReference type="AlphaFoldDB" id="A0A1I8GH66"/>
<organism evidence="1 2">
    <name type="scientific">Macrostomum lignano</name>
    <dbReference type="NCBI Taxonomy" id="282301"/>
    <lineage>
        <taxon>Eukaryota</taxon>
        <taxon>Metazoa</taxon>
        <taxon>Spiralia</taxon>
        <taxon>Lophotrochozoa</taxon>
        <taxon>Platyhelminthes</taxon>
        <taxon>Rhabditophora</taxon>
        <taxon>Macrostomorpha</taxon>
        <taxon>Macrostomida</taxon>
        <taxon>Macrostomidae</taxon>
        <taxon>Macrostomum</taxon>
    </lineage>
</organism>
<dbReference type="Proteomes" id="UP000095280">
    <property type="component" value="Unplaced"/>
</dbReference>
<evidence type="ECO:0000313" key="2">
    <source>
        <dbReference type="WBParaSite" id="maker-uti_cns_0002007-snap-gene-1.4-mRNA-1"/>
    </source>
</evidence>
<accession>A0A1I8GH66</accession>
<name>A0A1I8GH66_9PLAT</name>
<proteinExistence type="predicted"/>
<dbReference type="WBParaSite" id="maker-uti_cns_0002007-snap-gene-1.4-mRNA-1">
    <property type="protein sequence ID" value="maker-uti_cns_0002007-snap-gene-1.4-mRNA-1"/>
    <property type="gene ID" value="maker-uti_cns_0002007-snap-gene-1.4"/>
</dbReference>